<evidence type="ECO:0000313" key="2">
    <source>
        <dbReference type="EMBL" id="MPD02301.1"/>
    </source>
</evidence>
<dbReference type="AlphaFoldDB" id="A0A5B7JZS1"/>
<proteinExistence type="predicted"/>
<feature type="compositionally biased region" description="Basic and acidic residues" evidence="1">
    <location>
        <begin position="7"/>
        <end position="20"/>
    </location>
</feature>
<accession>A0A5B7JZS1</accession>
<dbReference type="Proteomes" id="UP000324222">
    <property type="component" value="Unassembled WGS sequence"/>
</dbReference>
<evidence type="ECO:0000256" key="1">
    <source>
        <dbReference type="SAM" id="MobiDB-lite"/>
    </source>
</evidence>
<dbReference type="EMBL" id="VSRR010130783">
    <property type="protein sequence ID" value="MPD02301.1"/>
    <property type="molecule type" value="Genomic_DNA"/>
</dbReference>
<keyword evidence="3" id="KW-1185">Reference proteome</keyword>
<protein>
    <submittedName>
        <fullName evidence="2">Uncharacterized protein</fullName>
    </submittedName>
</protein>
<comment type="caution">
    <text evidence="2">The sequence shown here is derived from an EMBL/GenBank/DDBJ whole genome shotgun (WGS) entry which is preliminary data.</text>
</comment>
<organism evidence="2 3">
    <name type="scientific">Portunus trituberculatus</name>
    <name type="common">Swimming crab</name>
    <name type="synonym">Neptunus trituberculatus</name>
    <dbReference type="NCBI Taxonomy" id="210409"/>
    <lineage>
        <taxon>Eukaryota</taxon>
        <taxon>Metazoa</taxon>
        <taxon>Ecdysozoa</taxon>
        <taxon>Arthropoda</taxon>
        <taxon>Crustacea</taxon>
        <taxon>Multicrustacea</taxon>
        <taxon>Malacostraca</taxon>
        <taxon>Eumalacostraca</taxon>
        <taxon>Eucarida</taxon>
        <taxon>Decapoda</taxon>
        <taxon>Pleocyemata</taxon>
        <taxon>Brachyura</taxon>
        <taxon>Eubrachyura</taxon>
        <taxon>Portunoidea</taxon>
        <taxon>Portunidae</taxon>
        <taxon>Portuninae</taxon>
        <taxon>Portunus</taxon>
    </lineage>
</organism>
<gene>
    <name evidence="2" type="ORF">E2C01_097877</name>
</gene>
<reference evidence="2 3" key="1">
    <citation type="submission" date="2019-05" db="EMBL/GenBank/DDBJ databases">
        <title>Another draft genome of Portunus trituberculatus and its Hox gene families provides insights of decapod evolution.</title>
        <authorList>
            <person name="Jeong J.-H."/>
            <person name="Song I."/>
            <person name="Kim S."/>
            <person name="Choi T."/>
            <person name="Kim D."/>
            <person name="Ryu S."/>
            <person name="Kim W."/>
        </authorList>
    </citation>
    <scope>NUCLEOTIDE SEQUENCE [LARGE SCALE GENOMIC DNA]</scope>
    <source>
        <tissue evidence="2">Muscle</tissue>
    </source>
</reference>
<name>A0A5B7JZS1_PORTR</name>
<sequence>MCTQRGMHHDRGKERQRDSGGLHTALLHGVLRLHLTCTQGEEPRLCRAVPIYPPGRWCGAAGGQSLVTANRSRQ</sequence>
<evidence type="ECO:0000313" key="3">
    <source>
        <dbReference type="Proteomes" id="UP000324222"/>
    </source>
</evidence>
<feature type="region of interest" description="Disordered" evidence="1">
    <location>
        <begin position="1"/>
        <end position="21"/>
    </location>
</feature>